<organism evidence="10">
    <name type="scientific">Encephalitozoon cuniculi</name>
    <name type="common">Microsporidian parasite</name>
    <dbReference type="NCBI Taxonomy" id="6035"/>
    <lineage>
        <taxon>Eukaryota</taxon>
        <taxon>Fungi</taxon>
        <taxon>Fungi incertae sedis</taxon>
        <taxon>Microsporidia</taxon>
        <taxon>Unikaryonidae</taxon>
        <taxon>Encephalitozoon</taxon>
    </lineage>
</organism>
<comment type="similarity">
    <text evidence="1">Belongs to the cytidylate kinase family. Type 1 subfamily.</text>
</comment>
<dbReference type="HAMAP" id="MF_00238">
    <property type="entry name" value="Cytidyl_kinase_type1"/>
    <property type="match status" value="1"/>
</dbReference>
<comment type="catalytic activity">
    <reaction evidence="8">
        <text>CMP + ATP = CDP + ADP</text>
        <dbReference type="Rhea" id="RHEA:11600"/>
        <dbReference type="ChEBI" id="CHEBI:30616"/>
        <dbReference type="ChEBI" id="CHEBI:58069"/>
        <dbReference type="ChEBI" id="CHEBI:60377"/>
        <dbReference type="ChEBI" id="CHEBI:456216"/>
        <dbReference type="EC" id="2.7.4.25"/>
    </reaction>
</comment>
<evidence type="ECO:0000256" key="4">
    <source>
        <dbReference type="ARBA" id="ARBA00022741"/>
    </source>
</evidence>
<dbReference type="OMA" id="RWTINHA"/>
<evidence type="ECO:0000256" key="7">
    <source>
        <dbReference type="ARBA" id="ARBA00047615"/>
    </source>
</evidence>
<dbReference type="GO" id="GO:0036431">
    <property type="term" value="F:dCMP kinase activity"/>
    <property type="evidence" value="ECO:0007669"/>
    <property type="project" value="InterPro"/>
</dbReference>
<dbReference type="GO" id="GO:0005524">
    <property type="term" value="F:ATP binding"/>
    <property type="evidence" value="ECO:0007669"/>
    <property type="project" value="UniProtKB-KW"/>
</dbReference>
<dbReference type="VEuPathDB" id="MicrosporidiaDB:AEWQ_031200"/>
<comment type="catalytic activity">
    <reaction evidence="7">
        <text>dCMP + ATP = dCDP + ADP</text>
        <dbReference type="Rhea" id="RHEA:25094"/>
        <dbReference type="ChEBI" id="CHEBI:30616"/>
        <dbReference type="ChEBI" id="CHEBI:57566"/>
        <dbReference type="ChEBI" id="CHEBI:58593"/>
        <dbReference type="ChEBI" id="CHEBI:456216"/>
        <dbReference type="EC" id="2.7.4.25"/>
    </reaction>
</comment>
<dbReference type="EC" id="2.7.4.25" evidence="2"/>
<evidence type="ECO:0000256" key="3">
    <source>
        <dbReference type="ARBA" id="ARBA00022679"/>
    </source>
</evidence>
<accession>M1KB28</accession>
<evidence type="ECO:0000256" key="2">
    <source>
        <dbReference type="ARBA" id="ARBA00012906"/>
    </source>
</evidence>
<dbReference type="NCBIfam" id="TIGR00017">
    <property type="entry name" value="cmk"/>
    <property type="match status" value="1"/>
</dbReference>
<dbReference type="CDD" id="cd02020">
    <property type="entry name" value="CMPK"/>
    <property type="match status" value="1"/>
</dbReference>
<evidence type="ECO:0000256" key="8">
    <source>
        <dbReference type="ARBA" id="ARBA00048478"/>
    </source>
</evidence>
<dbReference type="EMBL" id="KC513618">
    <property type="protein sequence ID" value="AGE96415.1"/>
    <property type="molecule type" value="Genomic_DNA"/>
</dbReference>
<dbReference type="VEuPathDB" id="MicrosporidiaDB:ECU03_1270"/>
<dbReference type="Pfam" id="PF02224">
    <property type="entry name" value="Cytidylate_kin"/>
    <property type="match status" value="1"/>
</dbReference>
<keyword evidence="4" id="KW-0547">Nucleotide-binding</keyword>
<keyword evidence="6" id="KW-0067">ATP-binding</keyword>
<feature type="domain" description="Cytidylate kinase" evidence="9">
    <location>
        <begin position="6"/>
        <end position="214"/>
    </location>
</feature>
<evidence type="ECO:0000256" key="1">
    <source>
        <dbReference type="ARBA" id="ARBA00009427"/>
    </source>
</evidence>
<evidence type="ECO:0000256" key="5">
    <source>
        <dbReference type="ARBA" id="ARBA00022777"/>
    </source>
</evidence>
<reference evidence="10" key="1">
    <citation type="journal article" date="2013" name="Eukaryot. Cell">
        <title>Extremely Reduced Levels of Heterozygosity in the Vertebrate Pathogen Encephalitozoon cuniculi.</title>
        <authorList>
            <person name="Selman M."/>
            <person name="Sak B."/>
            <person name="Kvac M."/>
            <person name="Farinelli L."/>
            <person name="Weiss L.M."/>
            <person name="Corradi N."/>
        </authorList>
    </citation>
    <scope>NUCLEOTIDE SEQUENCE</scope>
</reference>
<evidence type="ECO:0000313" key="10">
    <source>
        <dbReference type="EMBL" id="AGE96415.1"/>
    </source>
</evidence>
<dbReference type="Gene3D" id="3.40.50.300">
    <property type="entry name" value="P-loop containing nucleotide triphosphate hydrolases"/>
    <property type="match status" value="1"/>
</dbReference>
<dbReference type="SMR" id="M1KB28"/>
<dbReference type="AlphaFoldDB" id="M1KB28"/>
<keyword evidence="3" id="KW-0808">Transferase</keyword>
<keyword evidence="5 10" id="KW-0418">Kinase</keyword>
<proteinExistence type="inferred from homology"/>
<dbReference type="InterPro" id="IPR011994">
    <property type="entry name" value="Cytidylate_kinase_dom"/>
</dbReference>
<dbReference type="GO" id="GO:0006139">
    <property type="term" value="P:nucleobase-containing compound metabolic process"/>
    <property type="evidence" value="ECO:0007669"/>
    <property type="project" value="InterPro"/>
</dbReference>
<name>M1KB28_ENCCN</name>
<dbReference type="InterPro" id="IPR003136">
    <property type="entry name" value="Cytidylate_kin"/>
</dbReference>
<sequence length="220" mass="25208">MKTYKIAVDGPAASGKSSTSDLVARKLGFSHLISGNLYRAVTYGLVRRFGEVRPGDEEQKRFVLELSIEVRNNRVFLDGEDVSESLRKEVVDRHVVSVAREKYIREKVFTIQRSVIDLEKRGIVVDGRDIATRIMPNADLKVFLTASPETRARRRYMEGGSESYEELLESIKKRDHNDRTREHDPLVATCDSIVIENDSMTLEETADEIIRLFRRVESFN</sequence>
<evidence type="ECO:0000259" key="9">
    <source>
        <dbReference type="Pfam" id="PF02224"/>
    </source>
</evidence>
<dbReference type="VEuPathDB" id="MicrosporidiaDB:AEWR_031200"/>
<dbReference type="SUPFAM" id="SSF52540">
    <property type="entry name" value="P-loop containing nucleoside triphosphate hydrolases"/>
    <property type="match status" value="1"/>
</dbReference>
<dbReference type="InterPro" id="IPR027417">
    <property type="entry name" value="P-loop_NTPase"/>
</dbReference>
<evidence type="ECO:0000256" key="6">
    <source>
        <dbReference type="ARBA" id="ARBA00022840"/>
    </source>
</evidence>
<dbReference type="VEuPathDB" id="MicrosporidiaDB:AEWD_031200"/>
<dbReference type="VEuPathDB" id="MicrosporidiaDB:M970_031200"/>
<gene>
    <name evidence="10" type="ORF">ECU03_1270</name>
</gene>
<protein>
    <recommendedName>
        <fullName evidence="2">(d)CMP kinase</fullName>
        <ecNumber evidence="2">2.7.4.25</ecNumber>
    </recommendedName>
</protein>